<dbReference type="Proteomes" id="UP001220324">
    <property type="component" value="Unassembled WGS sequence"/>
</dbReference>
<dbReference type="Pfam" id="PF12697">
    <property type="entry name" value="Abhydrolase_6"/>
    <property type="match status" value="1"/>
</dbReference>
<dbReference type="SUPFAM" id="SSF53474">
    <property type="entry name" value="alpha/beta-Hydrolases"/>
    <property type="match status" value="1"/>
</dbReference>
<keyword evidence="3" id="KW-1185">Reference proteome</keyword>
<dbReference type="PANTHER" id="PTHR43689">
    <property type="entry name" value="HYDROLASE"/>
    <property type="match status" value="1"/>
</dbReference>
<dbReference type="InterPro" id="IPR029058">
    <property type="entry name" value="AB_hydrolase_fold"/>
</dbReference>
<dbReference type="PANTHER" id="PTHR43689:SF8">
    <property type="entry name" value="ALPHA_BETA-HYDROLASES SUPERFAMILY PROTEIN"/>
    <property type="match status" value="1"/>
</dbReference>
<dbReference type="GO" id="GO:0017000">
    <property type="term" value="P:antibiotic biosynthetic process"/>
    <property type="evidence" value="ECO:0007669"/>
    <property type="project" value="UniProtKB-ARBA"/>
</dbReference>
<proteinExistence type="predicted"/>
<protein>
    <recommendedName>
        <fullName evidence="1">AB hydrolase-1 domain-containing protein</fullName>
    </recommendedName>
</protein>
<dbReference type="EMBL" id="JAQIZZ010000007">
    <property type="protein sequence ID" value="KAJ5533127.1"/>
    <property type="molecule type" value="Genomic_DNA"/>
</dbReference>
<name>A0AAD6CQE4_9EURO</name>
<dbReference type="InterPro" id="IPR000073">
    <property type="entry name" value="AB_hydrolase_1"/>
</dbReference>
<evidence type="ECO:0000313" key="3">
    <source>
        <dbReference type="Proteomes" id="UP001220324"/>
    </source>
</evidence>
<gene>
    <name evidence="2" type="ORF">N7494_009679</name>
</gene>
<feature type="domain" description="AB hydrolase-1" evidence="1">
    <location>
        <begin position="92"/>
        <end position="413"/>
    </location>
</feature>
<organism evidence="2 3">
    <name type="scientific">Penicillium frequentans</name>
    <dbReference type="NCBI Taxonomy" id="3151616"/>
    <lineage>
        <taxon>Eukaryota</taxon>
        <taxon>Fungi</taxon>
        <taxon>Dikarya</taxon>
        <taxon>Ascomycota</taxon>
        <taxon>Pezizomycotina</taxon>
        <taxon>Eurotiomycetes</taxon>
        <taxon>Eurotiomycetidae</taxon>
        <taxon>Eurotiales</taxon>
        <taxon>Aspergillaceae</taxon>
        <taxon>Penicillium</taxon>
    </lineage>
</organism>
<reference evidence="2 3" key="1">
    <citation type="journal article" date="2023" name="IMA Fungus">
        <title>Comparative genomic study of the Penicillium genus elucidates a diverse pangenome and 15 lateral gene transfer events.</title>
        <authorList>
            <person name="Petersen C."/>
            <person name="Sorensen T."/>
            <person name="Nielsen M.R."/>
            <person name="Sondergaard T.E."/>
            <person name="Sorensen J.L."/>
            <person name="Fitzpatrick D.A."/>
            <person name="Frisvad J.C."/>
            <person name="Nielsen K.L."/>
        </authorList>
    </citation>
    <scope>NUCLEOTIDE SEQUENCE [LARGE SCALE GENOMIC DNA]</scope>
    <source>
        <strain evidence="2 3">IBT 35679</strain>
    </source>
</reference>
<dbReference type="GO" id="GO:0003824">
    <property type="term" value="F:catalytic activity"/>
    <property type="evidence" value="ECO:0007669"/>
    <property type="project" value="InterPro"/>
</dbReference>
<dbReference type="PRINTS" id="PR00412">
    <property type="entry name" value="EPOXHYDRLASE"/>
</dbReference>
<dbReference type="AlphaFoldDB" id="A0AAD6CQE4"/>
<evidence type="ECO:0000313" key="2">
    <source>
        <dbReference type="EMBL" id="KAJ5533127.1"/>
    </source>
</evidence>
<dbReference type="Gene3D" id="3.40.50.1820">
    <property type="entry name" value="alpha/beta hydrolase"/>
    <property type="match status" value="1"/>
</dbReference>
<evidence type="ECO:0000259" key="1">
    <source>
        <dbReference type="Pfam" id="PF12697"/>
    </source>
</evidence>
<dbReference type="InterPro" id="IPR000639">
    <property type="entry name" value="Epox_hydrolase-like"/>
</dbReference>
<dbReference type="GO" id="GO:0072330">
    <property type="term" value="P:monocarboxylic acid biosynthetic process"/>
    <property type="evidence" value="ECO:0007669"/>
    <property type="project" value="UniProtKB-ARBA"/>
</dbReference>
<sequence length="457" mass="51570">MAKYATHLLGQTVFYTLATLGLIRCIINGLIHGGKPLNRQQKDHLATARRSFWDLSKQPIPGFDHAFKKLRNGRKLHYIHNQHAVAEPKSLIIFFHGFPDSCVMWRHIVSHKEMPKNSIMICVDLPGYGGSDSFDTYDTSVLESLCEFCISIQGLFCTKRLKTLLVAHDWGCNLAIRLATEAPGVADHFVLMNGLFTDLAVENFTRHVQMLRGHLSHLRLWRSCQVFGLLVCQIWQLAYIFTFDLSEKIVGHFIGAWNQMAVLRGLVRMANNRNFDFDFVQAMAASLGPSECDAETKTTDHSEGYGRTAIQRARSPAALLWQMTGLYRNGVLRGTWLKSTETPASMTKTRINPHASSPAVAESNQTRLQAPATVIWGIKDHVLMPEICLDDVHNYLAPGSEVISLPRTGHWVPVETESIQVILEVLRYHTGSHRQEDRLTQDALNGRYKDARLVTRT</sequence>
<comment type="caution">
    <text evidence="2">The sequence shown here is derived from an EMBL/GenBank/DDBJ whole genome shotgun (WGS) entry which is preliminary data.</text>
</comment>
<accession>A0AAD6CQE4</accession>